<dbReference type="RefSeq" id="WP_061523898.1">
    <property type="nucleotide sequence ID" value="NZ_JRHX01000026.1"/>
</dbReference>
<sequence>MDREKIEQIRNEFSIPLAYAIKLLKENQNDVSAAIVGYHKDNIQKIIQVTDCQISVAQEIYLHCNFDVEQSIRKIKSQVILLTTRENRKKIKNEIGFILWAESEGTKTSSNDIFIPVQDFDCILKVFQAVSASNLQSSFDMCGENYFDHETSLCILNEIKKIQTNNSQINNFLGLVITWWNEQLSDAEFIVVYGNL</sequence>
<name>A0A150I029_9GAMM</name>
<gene>
    <name evidence="1" type="ORF">AVENLUH13518_00490</name>
</gene>
<organism evidence="1 2">
    <name type="scientific">Acinetobacter venetianus</name>
    <dbReference type="NCBI Taxonomy" id="52133"/>
    <lineage>
        <taxon>Bacteria</taxon>
        <taxon>Pseudomonadati</taxon>
        <taxon>Pseudomonadota</taxon>
        <taxon>Gammaproteobacteria</taxon>
        <taxon>Moraxellales</taxon>
        <taxon>Moraxellaceae</taxon>
        <taxon>Acinetobacter</taxon>
    </lineage>
</organism>
<accession>A0A150I029</accession>
<evidence type="ECO:0000313" key="2">
    <source>
        <dbReference type="Proteomes" id="UP000075544"/>
    </source>
</evidence>
<dbReference type="AlphaFoldDB" id="A0A150I029"/>
<comment type="caution">
    <text evidence="1">The sequence shown here is derived from an EMBL/GenBank/DDBJ whole genome shotgun (WGS) entry which is preliminary data.</text>
</comment>
<dbReference type="EMBL" id="JRHX01000026">
    <property type="protein sequence ID" value="KXZ72497.1"/>
    <property type="molecule type" value="Genomic_DNA"/>
</dbReference>
<proteinExistence type="predicted"/>
<reference evidence="1 2" key="1">
    <citation type="journal article" date="2016" name="Sci. Rep.">
        <title>Genomic and phenotypic characterization of the species Acinetobacter venetianus.</title>
        <authorList>
            <person name="Fondi M."/>
            <person name="Maida I."/>
            <person name="Perrin E."/>
            <person name="Orlandini V."/>
            <person name="La Torre L."/>
            <person name="Bosi E."/>
            <person name="Negroni A."/>
            <person name="Zanaroli G."/>
            <person name="Fava F."/>
            <person name="Decorosi F."/>
            <person name="Giovannetti L."/>
            <person name="Viti C."/>
            <person name="Vaneechoutte M."/>
            <person name="Dijkshoorn L."/>
            <person name="Fani R."/>
        </authorList>
    </citation>
    <scope>NUCLEOTIDE SEQUENCE [LARGE SCALE GENOMIC DNA]</scope>
    <source>
        <strain evidence="1 2">LUH13518</strain>
    </source>
</reference>
<evidence type="ECO:0000313" key="1">
    <source>
        <dbReference type="EMBL" id="KXZ72497.1"/>
    </source>
</evidence>
<dbReference type="PATRIC" id="fig|52133.19.peg.513"/>
<protein>
    <submittedName>
        <fullName evidence="1">Uncharacterized protein</fullName>
    </submittedName>
</protein>
<dbReference type="Proteomes" id="UP000075544">
    <property type="component" value="Unassembled WGS sequence"/>
</dbReference>